<dbReference type="UniPathway" id="UPA00051">
    <property type="reaction ID" value="UER00465"/>
</dbReference>
<dbReference type="EMBL" id="UINC01006435">
    <property type="protein sequence ID" value="SVA27514.1"/>
    <property type="molecule type" value="Genomic_DNA"/>
</dbReference>
<evidence type="ECO:0000256" key="5">
    <source>
        <dbReference type="ARBA" id="ARBA00013376"/>
    </source>
</evidence>
<organism evidence="12">
    <name type="scientific">marine metagenome</name>
    <dbReference type="NCBI Taxonomy" id="408172"/>
    <lineage>
        <taxon>unclassified sequences</taxon>
        <taxon>metagenomes</taxon>
        <taxon>ecological metagenomes</taxon>
    </lineage>
</organism>
<dbReference type="PANTHER" id="PTHR43331:SF1">
    <property type="entry name" value="HOMOSERINE DEHYDROGENASE"/>
    <property type="match status" value="1"/>
</dbReference>
<dbReference type="InterPro" id="IPR002912">
    <property type="entry name" value="ACT_dom"/>
</dbReference>
<dbReference type="Gene3D" id="3.30.70.260">
    <property type="match status" value="1"/>
</dbReference>
<name>A0A381UHR7_9ZZZZ</name>
<dbReference type="Gene3D" id="3.40.50.720">
    <property type="entry name" value="NAD(P)-binding Rossmann-like Domain"/>
    <property type="match status" value="1"/>
</dbReference>
<dbReference type="InterPro" id="IPR036291">
    <property type="entry name" value="NAD(P)-bd_dom_sf"/>
</dbReference>
<keyword evidence="7" id="KW-0791">Threonine biosynthesis</keyword>
<dbReference type="AlphaFoldDB" id="A0A381UHR7"/>
<evidence type="ECO:0000256" key="7">
    <source>
        <dbReference type="ARBA" id="ARBA00022697"/>
    </source>
</evidence>
<sequence>MKVMEPVNIGIIGLGTVGAGTVNLLERNANEISRRAGRHIKVKGAAVRDAARPRACSTSSLELGTDPFELTDDPTIDVIVELMGGETLAREIVIRALTNGKHVVTANKALIAVHGNEIFRVARENGLVVAFEAAVAGGVSIIKVLREGLAGNCIEQVIGIVNGTTNYILSGMSKSGRPFDEKLDEAKRLGYAEADPSFDIDGVDAAHKLTILSSIAFGIPLDFANVYVEGITGITSQDIAYAGDFGYRIKHLAIAKRIDSRIELRVHPCLIPVEHLLANVDGVMNAILVVGDAAGPTVHYGAGAGAEPTASSVVADIVDVVRTLTTDPENRVPHLAFQPHSLSPLRGGPMGDVETAYYLRLLALDQAGVLADVARILGQRGISIESIRQRGTSSSDTPVPIVIITHRTLESRIESSIPELESLPSIAQKVVKIRLESMASHPE</sequence>
<feature type="domain" description="ACT" evidence="11">
    <location>
        <begin position="358"/>
        <end position="438"/>
    </location>
</feature>
<dbReference type="GO" id="GO:0009088">
    <property type="term" value="P:threonine biosynthetic process"/>
    <property type="evidence" value="ECO:0007669"/>
    <property type="project" value="UniProtKB-UniPathway"/>
</dbReference>
<dbReference type="SUPFAM" id="SSF55347">
    <property type="entry name" value="Glyceraldehyde-3-phosphate dehydrogenase-like, C-terminal domain"/>
    <property type="match status" value="1"/>
</dbReference>
<keyword evidence="10" id="KW-0486">Methionine biosynthesis</keyword>
<dbReference type="NCBIfam" id="NF004976">
    <property type="entry name" value="PRK06349.1"/>
    <property type="match status" value="1"/>
</dbReference>
<dbReference type="PANTHER" id="PTHR43331">
    <property type="entry name" value="HOMOSERINE DEHYDROGENASE"/>
    <property type="match status" value="1"/>
</dbReference>
<evidence type="ECO:0000313" key="12">
    <source>
        <dbReference type="EMBL" id="SVA27514.1"/>
    </source>
</evidence>
<dbReference type="Gene3D" id="3.30.360.10">
    <property type="entry name" value="Dihydrodipicolinate Reductase, domain 2"/>
    <property type="match status" value="1"/>
</dbReference>
<dbReference type="EC" id="1.1.1.3" evidence="4"/>
<accession>A0A381UHR7</accession>
<dbReference type="UniPathway" id="UPA00050">
    <property type="reaction ID" value="UER00063"/>
</dbReference>
<dbReference type="Pfam" id="PF00742">
    <property type="entry name" value="Homoserine_dh"/>
    <property type="match status" value="1"/>
</dbReference>
<protein>
    <recommendedName>
        <fullName evidence="5">Homoserine dehydrogenase</fullName>
        <ecNumber evidence="4">1.1.1.3</ecNumber>
    </recommendedName>
</protein>
<dbReference type="InterPro" id="IPR005106">
    <property type="entry name" value="Asp/hSer_DH_NAD-bd"/>
</dbReference>
<dbReference type="PIRSF" id="PIRSF000098">
    <property type="entry name" value="Homoser_dehydrog"/>
    <property type="match status" value="1"/>
</dbReference>
<evidence type="ECO:0000256" key="4">
    <source>
        <dbReference type="ARBA" id="ARBA00013213"/>
    </source>
</evidence>
<evidence type="ECO:0000256" key="3">
    <source>
        <dbReference type="ARBA" id="ARBA00006753"/>
    </source>
</evidence>
<gene>
    <name evidence="12" type="ORF">METZ01_LOCUS80368</name>
</gene>
<dbReference type="SUPFAM" id="SSF51735">
    <property type="entry name" value="NAD(P)-binding Rossmann-fold domains"/>
    <property type="match status" value="1"/>
</dbReference>
<evidence type="ECO:0000256" key="10">
    <source>
        <dbReference type="ARBA" id="ARBA00023167"/>
    </source>
</evidence>
<evidence type="ECO:0000256" key="1">
    <source>
        <dbReference type="ARBA" id="ARBA00005056"/>
    </source>
</evidence>
<dbReference type="CDD" id="cd04881">
    <property type="entry name" value="ACT_HSDH-Hom"/>
    <property type="match status" value="1"/>
</dbReference>
<dbReference type="FunFam" id="3.30.70.260:FF:000030">
    <property type="entry name" value="Homoserine dehydrogenase"/>
    <property type="match status" value="1"/>
</dbReference>
<evidence type="ECO:0000256" key="9">
    <source>
        <dbReference type="ARBA" id="ARBA00023002"/>
    </source>
</evidence>
<comment type="similarity">
    <text evidence="3">Belongs to the homoserine dehydrogenase family.</text>
</comment>
<evidence type="ECO:0000256" key="8">
    <source>
        <dbReference type="ARBA" id="ARBA00022857"/>
    </source>
</evidence>
<dbReference type="GO" id="GO:0009086">
    <property type="term" value="P:methionine biosynthetic process"/>
    <property type="evidence" value="ECO:0007669"/>
    <property type="project" value="UniProtKB-KW"/>
</dbReference>
<dbReference type="GO" id="GO:0004412">
    <property type="term" value="F:homoserine dehydrogenase activity"/>
    <property type="evidence" value="ECO:0007669"/>
    <property type="project" value="UniProtKB-EC"/>
</dbReference>
<evidence type="ECO:0000256" key="2">
    <source>
        <dbReference type="ARBA" id="ARBA00005062"/>
    </source>
</evidence>
<proteinExistence type="inferred from homology"/>
<dbReference type="GO" id="GO:0050661">
    <property type="term" value="F:NADP binding"/>
    <property type="evidence" value="ECO:0007669"/>
    <property type="project" value="InterPro"/>
</dbReference>
<dbReference type="InterPro" id="IPR019811">
    <property type="entry name" value="HDH_CS"/>
</dbReference>
<dbReference type="SUPFAM" id="SSF55021">
    <property type="entry name" value="ACT-like"/>
    <property type="match status" value="1"/>
</dbReference>
<evidence type="ECO:0000259" key="11">
    <source>
        <dbReference type="PROSITE" id="PS51671"/>
    </source>
</evidence>
<reference evidence="12" key="1">
    <citation type="submission" date="2018-05" db="EMBL/GenBank/DDBJ databases">
        <authorList>
            <person name="Lanie J.A."/>
            <person name="Ng W.-L."/>
            <person name="Kazmierczak K.M."/>
            <person name="Andrzejewski T.M."/>
            <person name="Davidsen T.M."/>
            <person name="Wayne K.J."/>
            <person name="Tettelin H."/>
            <person name="Glass J.I."/>
            <person name="Rusch D."/>
            <person name="Podicherti R."/>
            <person name="Tsui H.-C.T."/>
            <person name="Winkler M.E."/>
        </authorList>
    </citation>
    <scope>NUCLEOTIDE SEQUENCE</scope>
</reference>
<keyword evidence="8" id="KW-0521">NADP</keyword>
<evidence type="ECO:0000256" key="6">
    <source>
        <dbReference type="ARBA" id="ARBA00022605"/>
    </source>
</evidence>
<dbReference type="InterPro" id="IPR045865">
    <property type="entry name" value="ACT-like_dom_sf"/>
</dbReference>
<comment type="pathway">
    <text evidence="2">Amino-acid biosynthesis; L-methionine biosynthesis via de novo pathway; L-homoserine from L-aspartate: step 3/3.</text>
</comment>
<dbReference type="PROSITE" id="PS01042">
    <property type="entry name" value="HOMOSER_DHGENASE"/>
    <property type="match status" value="1"/>
</dbReference>
<keyword evidence="9" id="KW-0560">Oxidoreductase</keyword>
<keyword evidence="6" id="KW-0028">Amino-acid biosynthesis</keyword>
<comment type="pathway">
    <text evidence="1">Amino-acid biosynthesis; L-threonine biosynthesis; L-threonine from L-aspartate: step 3/5.</text>
</comment>
<dbReference type="Pfam" id="PF03447">
    <property type="entry name" value="NAD_binding_3"/>
    <property type="match status" value="1"/>
</dbReference>
<dbReference type="FunFam" id="3.30.360.10:FF:000005">
    <property type="entry name" value="Homoserine dehydrogenase"/>
    <property type="match status" value="1"/>
</dbReference>
<dbReference type="Pfam" id="PF01842">
    <property type="entry name" value="ACT"/>
    <property type="match status" value="1"/>
</dbReference>
<dbReference type="InterPro" id="IPR001342">
    <property type="entry name" value="HDH_cat"/>
</dbReference>
<dbReference type="InterPro" id="IPR016204">
    <property type="entry name" value="HDH"/>
</dbReference>
<dbReference type="PROSITE" id="PS51671">
    <property type="entry name" value="ACT"/>
    <property type="match status" value="1"/>
</dbReference>